<dbReference type="SUPFAM" id="SSF50199">
    <property type="entry name" value="Staphylococcal nuclease"/>
    <property type="match status" value="1"/>
</dbReference>
<sequence>MPTIAAAVLCLVVGVADGDTLTMRCDDQTVKVRLAEIDAPEKRQPWGTRSRQALADLCFQQQATLRAQKLDRYGRTVGRVECSGKDASHIQVATGMAWAYRRYLTDAAILRAENAAMAAHVGLWSDMSPLAPWEWRRR</sequence>
<keyword evidence="3" id="KW-1185">Reference proteome</keyword>
<accession>A0ABY4SCK5</accession>
<gene>
    <name evidence="2" type="ORF">MW290_19020</name>
</gene>
<evidence type="ECO:0000313" key="2">
    <source>
        <dbReference type="EMBL" id="URI11063.1"/>
    </source>
</evidence>
<protein>
    <submittedName>
        <fullName evidence="2">Thermonuclease family protein</fullName>
    </submittedName>
</protein>
<proteinExistence type="predicted"/>
<dbReference type="PANTHER" id="PTHR12302:SF26">
    <property type="entry name" value="BLR1266 PROTEIN"/>
    <property type="match status" value="1"/>
</dbReference>
<feature type="domain" description="TNase-like" evidence="1">
    <location>
        <begin position="6"/>
        <end position="126"/>
    </location>
</feature>
<dbReference type="SMART" id="SM00318">
    <property type="entry name" value="SNc"/>
    <property type="match status" value="1"/>
</dbReference>
<dbReference type="InterPro" id="IPR035437">
    <property type="entry name" value="SNase_OB-fold_sf"/>
</dbReference>
<evidence type="ECO:0000259" key="1">
    <source>
        <dbReference type="PROSITE" id="PS50830"/>
    </source>
</evidence>
<dbReference type="InterPro" id="IPR016071">
    <property type="entry name" value="Staphylococal_nuclease_OB-fold"/>
</dbReference>
<dbReference type="Pfam" id="PF00565">
    <property type="entry name" value="SNase"/>
    <property type="match status" value="1"/>
</dbReference>
<dbReference type="RefSeq" id="WP_250199261.1">
    <property type="nucleotide sequence ID" value="NZ_CP097636.1"/>
</dbReference>
<dbReference type="PROSITE" id="PS01123">
    <property type="entry name" value="TNASE_1"/>
    <property type="match status" value="1"/>
</dbReference>
<dbReference type="PROSITE" id="PS50830">
    <property type="entry name" value="TNASE_3"/>
    <property type="match status" value="1"/>
</dbReference>
<dbReference type="EMBL" id="CP097636">
    <property type="protein sequence ID" value="URI11063.1"/>
    <property type="molecule type" value="Genomic_DNA"/>
</dbReference>
<dbReference type="InterPro" id="IPR002071">
    <property type="entry name" value="Thermonucl_AS"/>
</dbReference>
<reference evidence="2" key="1">
    <citation type="submission" date="2022-05" db="EMBL/GenBank/DDBJ databases">
        <title>An RpoN-dependent PEP-CTERM gene is involved in floc formation of an Aquincola tertiaricarbonis strain.</title>
        <authorList>
            <person name="Qiu D."/>
            <person name="Xia M."/>
        </authorList>
    </citation>
    <scope>NUCLEOTIDE SEQUENCE</scope>
    <source>
        <strain evidence="2">RN12</strain>
    </source>
</reference>
<evidence type="ECO:0000313" key="3">
    <source>
        <dbReference type="Proteomes" id="UP001056201"/>
    </source>
</evidence>
<dbReference type="Gene3D" id="2.40.50.90">
    <property type="match status" value="1"/>
</dbReference>
<dbReference type="PANTHER" id="PTHR12302">
    <property type="entry name" value="EBNA2 BINDING PROTEIN P100"/>
    <property type="match status" value="1"/>
</dbReference>
<dbReference type="Proteomes" id="UP001056201">
    <property type="component" value="Chromosome 2"/>
</dbReference>
<organism evidence="2 3">
    <name type="scientific">Aquincola tertiaricarbonis</name>
    <dbReference type="NCBI Taxonomy" id="391953"/>
    <lineage>
        <taxon>Bacteria</taxon>
        <taxon>Pseudomonadati</taxon>
        <taxon>Pseudomonadota</taxon>
        <taxon>Betaproteobacteria</taxon>
        <taxon>Burkholderiales</taxon>
        <taxon>Sphaerotilaceae</taxon>
        <taxon>Aquincola</taxon>
    </lineage>
</organism>
<name>A0ABY4SCK5_AQUTE</name>